<feature type="coiled-coil region" evidence="1">
    <location>
        <begin position="132"/>
        <end position="173"/>
    </location>
</feature>
<dbReference type="WBParaSite" id="PgR145_g010_t03">
    <property type="protein sequence ID" value="PgR145_g010_t03"/>
    <property type="gene ID" value="PgR145_g010"/>
</dbReference>
<accession>A0A915CFM1</accession>
<feature type="compositionally biased region" description="Basic residues" evidence="2">
    <location>
        <begin position="22"/>
        <end position="33"/>
    </location>
</feature>
<keyword evidence="3" id="KW-1185">Reference proteome</keyword>
<sequence>MKKVRERRVVSKPTAGASRPKCEKRRTRERRRNSTTNRVLSTDGTTSGEDLDNATENGLSGTRQAANSHDSVNTMRTSERTRIWIRCQSDLDADCEDNSTDFDSVSHGALDSSPSHHKLSLPFESNTQAASVDSSSNETESLREKIEHLETHVRKLTEENRMLSEENRRLRKTT</sequence>
<name>A0A915CFM1_PARUN</name>
<feature type="compositionally biased region" description="Polar residues" evidence="2">
    <location>
        <begin position="39"/>
        <end position="76"/>
    </location>
</feature>
<evidence type="ECO:0000256" key="2">
    <source>
        <dbReference type="SAM" id="MobiDB-lite"/>
    </source>
</evidence>
<evidence type="ECO:0000256" key="1">
    <source>
        <dbReference type="SAM" id="Coils"/>
    </source>
</evidence>
<reference evidence="4" key="1">
    <citation type="submission" date="2022-11" db="UniProtKB">
        <authorList>
            <consortium name="WormBaseParasite"/>
        </authorList>
    </citation>
    <scope>IDENTIFICATION</scope>
</reference>
<evidence type="ECO:0000313" key="4">
    <source>
        <dbReference type="WBParaSite" id="PgR145_g010_t03"/>
    </source>
</evidence>
<dbReference type="CDD" id="cd14686">
    <property type="entry name" value="bZIP"/>
    <property type="match status" value="1"/>
</dbReference>
<dbReference type="AlphaFoldDB" id="A0A915CFM1"/>
<evidence type="ECO:0000313" key="3">
    <source>
        <dbReference type="Proteomes" id="UP000887569"/>
    </source>
</evidence>
<dbReference type="Proteomes" id="UP000887569">
    <property type="component" value="Unplaced"/>
</dbReference>
<organism evidence="3 4">
    <name type="scientific">Parascaris univalens</name>
    <name type="common">Nematode worm</name>
    <dbReference type="NCBI Taxonomy" id="6257"/>
    <lineage>
        <taxon>Eukaryota</taxon>
        <taxon>Metazoa</taxon>
        <taxon>Ecdysozoa</taxon>
        <taxon>Nematoda</taxon>
        <taxon>Chromadorea</taxon>
        <taxon>Rhabditida</taxon>
        <taxon>Spirurina</taxon>
        <taxon>Ascaridomorpha</taxon>
        <taxon>Ascaridoidea</taxon>
        <taxon>Ascarididae</taxon>
        <taxon>Parascaris</taxon>
    </lineage>
</organism>
<feature type="region of interest" description="Disordered" evidence="2">
    <location>
        <begin position="1"/>
        <end position="77"/>
    </location>
</feature>
<proteinExistence type="predicted"/>
<protein>
    <submittedName>
        <fullName evidence="4">Transposase</fullName>
    </submittedName>
</protein>
<keyword evidence="1" id="KW-0175">Coiled coil</keyword>